<evidence type="ECO:0000256" key="5">
    <source>
        <dbReference type="ARBA" id="ARBA00022989"/>
    </source>
</evidence>
<evidence type="ECO:0000256" key="4">
    <source>
        <dbReference type="ARBA" id="ARBA00022692"/>
    </source>
</evidence>
<evidence type="ECO:0000313" key="10">
    <source>
        <dbReference type="Proteomes" id="UP001500403"/>
    </source>
</evidence>
<dbReference type="PANTHER" id="PTHR30353:SF0">
    <property type="entry name" value="TRANSMEMBRANE PROTEIN"/>
    <property type="match status" value="1"/>
</dbReference>
<keyword evidence="3 7" id="KW-1003">Cell membrane</keyword>
<dbReference type="Proteomes" id="UP001500403">
    <property type="component" value="Unassembled WGS sequence"/>
</dbReference>
<feature type="transmembrane region" description="Helical" evidence="7">
    <location>
        <begin position="21"/>
        <end position="40"/>
    </location>
</feature>
<name>A0ABP6JXP9_9ACTN</name>
<feature type="transmembrane region" description="Helical" evidence="7">
    <location>
        <begin position="145"/>
        <end position="168"/>
    </location>
</feature>
<feature type="transmembrane region" description="Helical" evidence="7">
    <location>
        <begin position="60"/>
        <end position="82"/>
    </location>
</feature>
<evidence type="ECO:0000256" key="7">
    <source>
        <dbReference type="RuleBase" id="RU367016"/>
    </source>
</evidence>
<evidence type="ECO:0000256" key="6">
    <source>
        <dbReference type="ARBA" id="ARBA00023136"/>
    </source>
</evidence>
<feature type="domain" description="VTT" evidence="8">
    <location>
        <begin position="40"/>
        <end position="165"/>
    </location>
</feature>
<dbReference type="EMBL" id="BAAAUD010000041">
    <property type="protein sequence ID" value="GAA2953077.1"/>
    <property type="molecule type" value="Genomic_DNA"/>
</dbReference>
<dbReference type="InterPro" id="IPR032816">
    <property type="entry name" value="VTT_dom"/>
</dbReference>
<keyword evidence="10" id="KW-1185">Reference proteome</keyword>
<protein>
    <submittedName>
        <fullName evidence="9">VTT domain-containing protein</fullName>
    </submittedName>
</protein>
<comment type="subcellular location">
    <subcellularLocation>
        <location evidence="1 7">Cell membrane</location>
        <topology evidence="1 7">Multi-pass membrane protein</topology>
    </subcellularLocation>
</comment>
<dbReference type="RefSeq" id="WP_344497133.1">
    <property type="nucleotide sequence ID" value="NZ_BAAAUD010000041.1"/>
</dbReference>
<gene>
    <name evidence="9" type="ORF">GCM10010446_42790</name>
</gene>
<keyword evidence="5 7" id="KW-1133">Transmembrane helix</keyword>
<comment type="caution">
    <text evidence="9">The sequence shown here is derived from an EMBL/GenBank/DDBJ whole genome shotgun (WGS) entry which is preliminary data.</text>
</comment>
<comment type="similarity">
    <text evidence="2 7">Belongs to the DedA family.</text>
</comment>
<proteinExistence type="inferred from homology"/>
<evidence type="ECO:0000259" key="8">
    <source>
        <dbReference type="Pfam" id="PF09335"/>
    </source>
</evidence>
<accession>A0ABP6JXP9</accession>
<evidence type="ECO:0000256" key="2">
    <source>
        <dbReference type="ARBA" id="ARBA00010792"/>
    </source>
</evidence>
<reference evidence="10" key="1">
    <citation type="journal article" date="2019" name="Int. J. Syst. Evol. Microbiol.">
        <title>The Global Catalogue of Microorganisms (GCM) 10K type strain sequencing project: providing services to taxonomists for standard genome sequencing and annotation.</title>
        <authorList>
            <consortium name="The Broad Institute Genomics Platform"/>
            <consortium name="The Broad Institute Genome Sequencing Center for Infectious Disease"/>
            <person name="Wu L."/>
            <person name="Ma J."/>
        </authorList>
    </citation>
    <scope>NUCLEOTIDE SEQUENCE [LARGE SCALE GENOMIC DNA]</scope>
    <source>
        <strain evidence="10">JCM 9088</strain>
    </source>
</reference>
<evidence type="ECO:0000313" key="9">
    <source>
        <dbReference type="EMBL" id="GAA2953077.1"/>
    </source>
</evidence>
<dbReference type="PANTHER" id="PTHR30353">
    <property type="entry name" value="INNER MEMBRANE PROTEIN DEDA-RELATED"/>
    <property type="match status" value="1"/>
</dbReference>
<dbReference type="InterPro" id="IPR032818">
    <property type="entry name" value="DedA-like"/>
</dbReference>
<evidence type="ECO:0000256" key="3">
    <source>
        <dbReference type="ARBA" id="ARBA00022475"/>
    </source>
</evidence>
<feature type="transmembrane region" description="Helical" evidence="7">
    <location>
        <begin position="174"/>
        <end position="195"/>
    </location>
</feature>
<dbReference type="Pfam" id="PF09335">
    <property type="entry name" value="VTT_dom"/>
    <property type="match status" value="1"/>
</dbReference>
<sequence length="213" mass="21676">MDFASLVGWIDITSGLTARMAGAACWAYAILAVTTLPPLLPNAALLVTGGMLAARGEMSLTLVLLSVAGSALLGDLLIHRFGWSAGGSVRRRVASRKRQGELFDWAAGRVQRGGIPFVIGVRFLPSGRLLGGLAAGAAGYPVHKFAIGAALAEAVWAAYSVGVGYFGGAMSDDPVVSVALGLGLSLAVGAVAWLAQRRTAVPAAANTSASKET</sequence>
<keyword evidence="6 7" id="KW-0472">Membrane</keyword>
<organism evidence="9 10">
    <name type="scientific">Streptomyces enissocaesilis</name>
    <dbReference type="NCBI Taxonomy" id="332589"/>
    <lineage>
        <taxon>Bacteria</taxon>
        <taxon>Bacillati</taxon>
        <taxon>Actinomycetota</taxon>
        <taxon>Actinomycetes</taxon>
        <taxon>Kitasatosporales</taxon>
        <taxon>Streptomycetaceae</taxon>
        <taxon>Streptomyces</taxon>
        <taxon>Streptomyces rochei group</taxon>
    </lineage>
</organism>
<evidence type="ECO:0000256" key="1">
    <source>
        <dbReference type="ARBA" id="ARBA00004651"/>
    </source>
</evidence>
<keyword evidence="4 7" id="KW-0812">Transmembrane</keyword>